<dbReference type="InterPro" id="IPR036910">
    <property type="entry name" value="HMG_box_dom_sf"/>
</dbReference>
<dbReference type="SUPFAM" id="SSF47095">
    <property type="entry name" value="HMG-box"/>
    <property type="match status" value="1"/>
</dbReference>
<feature type="DNA-binding region" description="HMG box" evidence="1">
    <location>
        <begin position="15"/>
        <end position="67"/>
    </location>
</feature>
<reference evidence="4" key="1">
    <citation type="submission" date="2021-06" db="EMBL/GenBank/DDBJ databases">
        <authorList>
            <person name="Kallberg Y."/>
            <person name="Tangrot J."/>
            <person name="Rosling A."/>
        </authorList>
    </citation>
    <scope>NUCLEOTIDE SEQUENCE</scope>
    <source>
        <strain evidence="4">FL130A</strain>
    </source>
</reference>
<evidence type="ECO:0000313" key="4">
    <source>
        <dbReference type="EMBL" id="CAG8573296.1"/>
    </source>
</evidence>
<comment type="caution">
    <text evidence="4">The sequence shown here is derived from an EMBL/GenBank/DDBJ whole genome shotgun (WGS) entry which is preliminary data.</text>
</comment>
<dbReference type="EMBL" id="CAJVPS010002652">
    <property type="protein sequence ID" value="CAG8573296.1"/>
    <property type="molecule type" value="Genomic_DNA"/>
</dbReference>
<dbReference type="InterPro" id="IPR009071">
    <property type="entry name" value="HMG_box_dom"/>
</dbReference>
<dbReference type="GO" id="GO:0005634">
    <property type="term" value="C:nucleus"/>
    <property type="evidence" value="ECO:0007669"/>
    <property type="project" value="UniProtKB-UniRule"/>
</dbReference>
<evidence type="ECO:0000313" key="5">
    <source>
        <dbReference type="Proteomes" id="UP000789508"/>
    </source>
</evidence>
<name>A0A9N9BPP4_9GLOM</name>
<dbReference type="PROSITE" id="PS50118">
    <property type="entry name" value="HMG_BOX_2"/>
    <property type="match status" value="1"/>
</dbReference>
<dbReference type="AlphaFoldDB" id="A0A9N9BPP4"/>
<dbReference type="OrthoDB" id="667577at2759"/>
<accession>A0A9N9BPP4</accession>
<keyword evidence="5" id="KW-1185">Reference proteome</keyword>
<sequence length="67" mass="7449">MAKEKTTKISTKSGAARKPSPYNMYMKSELPKVKADNPGLDHKEAFKMAAARWKDSPENPKNQVAAK</sequence>
<proteinExistence type="predicted"/>
<feature type="region of interest" description="Disordered" evidence="2">
    <location>
        <begin position="1"/>
        <end position="23"/>
    </location>
</feature>
<dbReference type="Gene3D" id="1.10.30.10">
    <property type="entry name" value="High mobility group box domain"/>
    <property type="match status" value="1"/>
</dbReference>
<evidence type="ECO:0000256" key="2">
    <source>
        <dbReference type="SAM" id="MobiDB-lite"/>
    </source>
</evidence>
<dbReference type="Pfam" id="PF04690">
    <property type="entry name" value="YABBY"/>
    <property type="match status" value="1"/>
</dbReference>
<keyword evidence="1" id="KW-0539">Nucleus</keyword>
<evidence type="ECO:0000256" key="1">
    <source>
        <dbReference type="PROSITE-ProRule" id="PRU00267"/>
    </source>
</evidence>
<dbReference type="Proteomes" id="UP000789508">
    <property type="component" value="Unassembled WGS sequence"/>
</dbReference>
<keyword evidence="1" id="KW-0238">DNA-binding</keyword>
<gene>
    <name evidence="4" type="ORF">ALEPTO_LOCUS6915</name>
</gene>
<dbReference type="CDD" id="cd00084">
    <property type="entry name" value="HMG-box_SF"/>
    <property type="match status" value="1"/>
</dbReference>
<organism evidence="4 5">
    <name type="scientific">Ambispora leptoticha</name>
    <dbReference type="NCBI Taxonomy" id="144679"/>
    <lineage>
        <taxon>Eukaryota</taxon>
        <taxon>Fungi</taxon>
        <taxon>Fungi incertae sedis</taxon>
        <taxon>Mucoromycota</taxon>
        <taxon>Glomeromycotina</taxon>
        <taxon>Glomeromycetes</taxon>
        <taxon>Archaeosporales</taxon>
        <taxon>Ambisporaceae</taxon>
        <taxon>Ambispora</taxon>
    </lineage>
</organism>
<protein>
    <submittedName>
        <fullName evidence="4">537_t:CDS:1</fullName>
    </submittedName>
</protein>
<feature type="domain" description="HMG box" evidence="3">
    <location>
        <begin position="15"/>
        <end position="67"/>
    </location>
</feature>
<dbReference type="GO" id="GO:0003677">
    <property type="term" value="F:DNA binding"/>
    <property type="evidence" value="ECO:0007669"/>
    <property type="project" value="UniProtKB-UniRule"/>
</dbReference>
<evidence type="ECO:0000259" key="3">
    <source>
        <dbReference type="PROSITE" id="PS50118"/>
    </source>
</evidence>
<dbReference type="InterPro" id="IPR056775">
    <property type="entry name" value="YABBY_C"/>
</dbReference>